<dbReference type="InterPro" id="IPR036443">
    <property type="entry name" value="Znf_RanBP2_sf"/>
</dbReference>
<evidence type="ECO:0000259" key="10">
    <source>
        <dbReference type="PROSITE" id="PS50030"/>
    </source>
</evidence>
<dbReference type="InterPro" id="IPR041031">
    <property type="entry name" value="RNF31_C"/>
</dbReference>
<proteinExistence type="inferred from homology"/>
<dbReference type="GO" id="GO:0097039">
    <property type="term" value="P:protein linear polyubiquitination"/>
    <property type="evidence" value="ECO:0007669"/>
    <property type="project" value="TreeGrafter"/>
</dbReference>
<dbReference type="PROSITE" id="PS50030">
    <property type="entry name" value="UBA"/>
    <property type="match status" value="1"/>
</dbReference>
<dbReference type="PROSITE" id="PS50199">
    <property type="entry name" value="ZF_RANBP2_2"/>
    <property type="match status" value="3"/>
</dbReference>
<feature type="domain" description="RING-type" evidence="12">
    <location>
        <begin position="736"/>
        <end position="965"/>
    </location>
</feature>
<dbReference type="InterPro" id="IPR047542">
    <property type="entry name" value="Rcat_RBR_RNF31-like"/>
</dbReference>
<dbReference type="InterPro" id="IPR057426">
    <property type="entry name" value="RNF31_UBA_3"/>
</dbReference>
<dbReference type="Pfam" id="PF25163">
    <property type="entry name" value="UBA_RNF31"/>
    <property type="match status" value="1"/>
</dbReference>
<dbReference type="InterPro" id="IPR032065">
    <property type="entry name" value="RNF31-UBA"/>
</dbReference>
<dbReference type="PANTHER" id="PTHR16004:SF5">
    <property type="entry name" value="E3 UBIQUITIN-PROTEIN LIGASE RNF31"/>
    <property type="match status" value="1"/>
</dbReference>
<keyword evidence="3" id="KW-0479">Metal-binding</keyword>
<evidence type="ECO:0000313" key="13">
    <source>
        <dbReference type="Ensembl" id="ENSSFOP00015015674.2"/>
    </source>
</evidence>
<dbReference type="GO" id="GO:1990450">
    <property type="term" value="F:linear polyubiquitin binding"/>
    <property type="evidence" value="ECO:0007669"/>
    <property type="project" value="TreeGrafter"/>
</dbReference>
<dbReference type="SUPFAM" id="SSF57850">
    <property type="entry name" value="RING/U-box"/>
    <property type="match status" value="3"/>
</dbReference>
<dbReference type="InterPro" id="IPR002867">
    <property type="entry name" value="IBR_dom"/>
</dbReference>
<dbReference type="Gene3D" id="3.30.40.10">
    <property type="entry name" value="Zinc/RING finger domain, C3HC4 (zinc finger)"/>
    <property type="match status" value="1"/>
</dbReference>
<dbReference type="Proteomes" id="UP000694397">
    <property type="component" value="Chromosome 19"/>
</dbReference>
<dbReference type="InterPro" id="IPR036339">
    <property type="entry name" value="PUB-like_dom_sf"/>
</dbReference>
<accession>A0A8C9V2M9</accession>
<dbReference type="SUPFAM" id="SSF143503">
    <property type="entry name" value="PUG domain-like"/>
    <property type="match status" value="1"/>
</dbReference>
<dbReference type="PANTHER" id="PTHR16004">
    <property type="entry name" value="RING FINGER PROTEIN 31-RELATED"/>
    <property type="match status" value="1"/>
</dbReference>
<dbReference type="GO" id="GO:0036435">
    <property type="term" value="F:K48-linked polyubiquitin modification-dependent protein binding"/>
    <property type="evidence" value="ECO:0007669"/>
    <property type="project" value="TreeGrafter"/>
</dbReference>
<dbReference type="AlphaFoldDB" id="A0A8C9V2M9"/>
<feature type="domain" description="RanBP2-type" evidence="11">
    <location>
        <begin position="386"/>
        <end position="415"/>
    </location>
</feature>
<keyword evidence="5 8" id="KW-0863">Zinc-finger</keyword>
<dbReference type="InterPro" id="IPR026254">
    <property type="entry name" value="RNF31-like"/>
</dbReference>
<dbReference type="PROSITE" id="PS51873">
    <property type="entry name" value="TRIAD"/>
    <property type="match status" value="1"/>
</dbReference>
<evidence type="ECO:0000256" key="7">
    <source>
        <dbReference type="ARBA" id="ARBA00022833"/>
    </source>
</evidence>
<comment type="similarity">
    <text evidence="1">Belongs to the RBR family.</text>
</comment>
<dbReference type="Pfam" id="PF09409">
    <property type="entry name" value="PUB"/>
    <property type="match status" value="1"/>
</dbReference>
<dbReference type="CDD" id="cd20337">
    <property type="entry name" value="BRcat_RBR_HOIP"/>
    <property type="match status" value="1"/>
</dbReference>
<evidence type="ECO:0000256" key="2">
    <source>
        <dbReference type="ARBA" id="ARBA00022679"/>
    </source>
</evidence>
<feature type="domain" description="RanBP2-type" evidence="11">
    <location>
        <begin position="435"/>
        <end position="465"/>
    </location>
</feature>
<dbReference type="Pfam" id="PF18091">
    <property type="entry name" value="E3_UbLigase_RBR"/>
    <property type="match status" value="1"/>
</dbReference>
<dbReference type="Gene3D" id="6.10.140.1100">
    <property type="match status" value="1"/>
</dbReference>
<dbReference type="SMART" id="SM00547">
    <property type="entry name" value="ZnF_RBZ"/>
    <property type="match status" value="3"/>
</dbReference>
<dbReference type="Pfam" id="PF16678">
    <property type="entry name" value="UBA_HOIP"/>
    <property type="match status" value="1"/>
</dbReference>
<evidence type="ECO:0000259" key="11">
    <source>
        <dbReference type="PROSITE" id="PS50199"/>
    </source>
</evidence>
<evidence type="ECO:0000256" key="6">
    <source>
        <dbReference type="ARBA" id="ARBA00022786"/>
    </source>
</evidence>
<feature type="region of interest" description="Disordered" evidence="9">
    <location>
        <begin position="465"/>
        <end position="489"/>
    </location>
</feature>
<sequence>MTSFSAQLEELRSRAQDTLSTGGSAQDVKPIVQAMASVPLPLCAKYCHIRAESMVKENSTGNTREESFTSLQKLFTALSILEKYGLNLTSSNKPRYWRSVKHNNPVFKATVDSVKGGREVLCLYGYSNQQPDGLCFPDDVMDPDVEGVAAVTLEIMTLRMEIDMFIKGSHPRPEIFENILPSLKELEGDSELVSDAQVIPKSGGVPEVEAQPLSSSIPLKQAPSPETTPTTPAPKAETEGKCKMCGGSPFLLCATCGIFCESCDLVYHRHPDRASHTRERLQPPVLDNCTICGIFPVFAHCPTCVQRLCGECDKLYHSHPERRGHDRITVTPARVQRTTRPSVSSWECSYCTTVNGVQAVLCETCDRPRLAGTTPPVPEESLQLSTVAEWQCKSCTVMNAGLSVLCEVCERPRLATRPPATPVRPAPTTPSLLQDSGTQWTCQVCTFANSIPAGACEMCSSPRADYTPKPPAPGSQRSEKPFMKTPVPAVENPDVKRQRLMKEEGLKLIQQIREAEKKGVTPEEVYAALQISKGSNVKPCDWLNSELPHLLDEICAMAASVQLSPKTASNTDAGGVRLQDAAIPRSGVQVSRAEAKQAWLATGGDIEKAVVQVLRDRKSKLQELFSLGFREAEKCEEALRLSGGEVRGALSILQRPQLEAFHKRVWSDQPEPGIDIHDPDRQRLCRRLLALYDLPSWGRCELALSLLQEPDAQYSLEDVVQAVRESHDRDFIRRVLAKECPCCLCVFPHSKMQSLTSCQCSVCCGCFQQHFTIAIRDKHIRDMVCPACGGPDINDPDYLNSYFSTLDIQLRDCLEPEVYDLFHKKLTEHALIKDPKFLWCCHCSFGFIYDGDQLKVTCLQCQKSFCAKCKKPWESQHAGLSCEQFQAWKRENDPEYQKQGLAGYLRDNGITCPNCRFQYALTKGGCMHFTCSQCRYQFCSGCNNPFHTTCNQCSVTGLHAHHPRDCLFYLRDWEPKQLQALLQKNGVEFNTEPPHGAQPGQCGVMEQKDEGGQQVDQPCGIQCQAGQAGLCEKHYKEYLVSLINGHSLDPALLFDLNNLVIACRRYQVDSRRLDTEDETTYSARLLKKLMDEVLLGDKVPRKK</sequence>
<dbReference type="InterPro" id="IPR018997">
    <property type="entry name" value="PUB_domain"/>
</dbReference>
<dbReference type="Ensembl" id="ENSSFOT00015015856.2">
    <property type="protein sequence ID" value="ENSSFOP00015015674.2"/>
    <property type="gene ID" value="ENSSFOG00015010121.2"/>
</dbReference>
<dbReference type="SUPFAM" id="SSF90209">
    <property type="entry name" value="Ran binding protein zinc finger-like"/>
    <property type="match status" value="2"/>
</dbReference>
<dbReference type="SMART" id="SM00647">
    <property type="entry name" value="IBR"/>
    <property type="match status" value="2"/>
</dbReference>
<protein>
    <submittedName>
        <fullName evidence="13">Ring finger protein 31</fullName>
    </submittedName>
</protein>
<gene>
    <name evidence="13" type="primary">RNF31</name>
</gene>
<keyword evidence="4" id="KW-0677">Repeat</keyword>
<dbReference type="Gene3D" id="1.10.8.10">
    <property type="entry name" value="DNA helicase RuvA subunit, C-terminal domain"/>
    <property type="match status" value="1"/>
</dbReference>
<keyword evidence="7" id="KW-0862">Zinc</keyword>
<dbReference type="Gene3D" id="1.20.58.2190">
    <property type="match status" value="1"/>
</dbReference>
<feature type="region of interest" description="Disordered" evidence="9">
    <location>
        <begin position="203"/>
        <end position="238"/>
    </location>
</feature>
<name>A0A8C9V2M9_SCLFO</name>
<dbReference type="InterPro" id="IPR047540">
    <property type="entry name" value="BRcat_RBR_RNF31-like"/>
</dbReference>
<evidence type="ECO:0000256" key="9">
    <source>
        <dbReference type="SAM" id="MobiDB-lite"/>
    </source>
</evidence>
<evidence type="ECO:0000256" key="1">
    <source>
        <dbReference type="ARBA" id="ARBA00008278"/>
    </source>
</evidence>
<dbReference type="GO" id="GO:0061630">
    <property type="term" value="F:ubiquitin protein ligase activity"/>
    <property type="evidence" value="ECO:0007669"/>
    <property type="project" value="TreeGrafter"/>
</dbReference>
<dbReference type="GO" id="GO:0071797">
    <property type="term" value="C:LUBAC complex"/>
    <property type="evidence" value="ECO:0007669"/>
    <property type="project" value="InterPro"/>
</dbReference>
<dbReference type="PROSITE" id="PS01358">
    <property type="entry name" value="ZF_RANBP2_1"/>
    <property type="match status" value="3"/>
</dbReference>
<dbReference type="InterPro" id="IPR047541">
    <property type="entry name" value="RNF31_RBR_mRING-HC-like"/>
</dbReference>
<dbReference type="Pfam" id="PF22191">
    <property type="entry name" value="IBR_1"/>
    <property type="match status" value="2"/>
</dbReference>
<feature type="compositionally biased region" description="Low complexity" evidence="9">
    <location>
        <begin position="222"/>
        <end position="235"/>
    </location>
</feature>
<reference evidence="13" key="3">
    <citation type="submission" date="2025-09" db="UniProtKB">
        <authorList>
            <consortium name="Ensembl"/>
        </authorList>
    </citation>
    <scope>IDENTIFICATION</scope>
</reference>
<keyword evidence="2" id="KW-0808">Transferase</keyword>
<evidence type="ECO:0000256" key="5">
    <source>
        <dbReference type="ARBA" id="ARBA00022771"/>
    </source>
</evidence>
<dbReference type="OrthoDB" id="9978677at2759"/>
<evidence type="ECO:0000256" key="8">
    <source>
        <dbReference type="PROSITE-ProRule" id="PRU00322"/>
    </source>
</evidence>
<feature type="domain" description="RanBP2-type" evidence="11">
    <location>
        <begin position="340"/>
        <end position="371"/>
    </location>
</feature>
<dbReference type="InterPro" id="IPR001876">
    <property type="entry name" value="Znf_RanBP2"/>
</dbReference>
<dbReference type="GO" id="GO:0008270">
    <property type="term" value="F:zinc ion binding"/>
    <property type="evidence" value="ECO:0007669"/>
    <property type="project" value="UniProtKB-KW"/>
</dbReference>
<evidence type="ECO:0000313" key="14">
    <source>
        <dbReference type="Proteomes" id="UP000694397"/>
    </source>
</evidence>
<dbReference type="CDD" id="cd16631">
    <property type="entry name" value="mRING-HC-C4C4_RBR_HOIP"/>
    <property type="match status" value="1"/>
</dbReference>
<evidence type="ECO:0000256" key="4">
    <source>
        <dbReference type="ARBA" id="ARBA00022737"/>
    </source>
</evidence>
<evidence type="ECO:0000256" key="3">
    <source>
        <dbReference type="ARBA" id="ARBA00022723"/>
    </source>
</evidence>
<dbReference type="CDD" id="cd20351">
    <property type="entry name" value="Rcat_RBR_HOIP"/>
    <property type="match status" value="1"/>
</dbReference>
<reference evidence="13" key="2">
    <citation type="submission" date="2025-08" db="UniProtKB">
        <authorList>
            <consortium name="Ensembl"/>
        </authorList>
    </citation>
    <scope>IDENTIFICATION</scope>
</reference>
<dbReference type="InterPro" id="IPR013083">
    <property type="entry name" value="Znf_RING/FYVE/PHD"/>
</dbReference>
<feature type="domain" description="UBA" evidence="10">
    <location>
        <begin position="614"/>
        <end position="656"/>
    </location>
</feature>
<organism evidence="13 14">
    <name type="scientific">Scleropages formosus</name>
    <name type="common">Asian bonytongue</name>
    <name type="synonym">Osteoglossum formosum</name>
    <dbReference type="NCBI Taxonomy" id="113540"/>
    <lineage>
        <taxon>Eukaryota</taxon>
        <taxon>Metazoa</taxon>
        <taxon>Chordata</taxon>
        <taxon>Craniata</taxon>
        <taxon>Vertebrata</taxon>
        <taxon>Euteleostomi</taxon>
        <taxon>Actinopterygii</taxon>
        <taxon>Neopterygii</taxon>
        <taxon>Teleostei</taxon>
        <taxon>Osteoglossocephala</taxon>
        <taxon>Osteoglossomorpha</taxon>
        <taxon>Osteoglossiformes</taxon>
        <taxon>Osteoglossidae</taxon>
        <taxon>Scleropages</taxon>
    </lineage>
</organism>
<evidence type="ECO:0000259" key="12">
    <source>
        <dbReference type="PROSITE" id="PS51873"/>
    </source>
</evidence>
<dbReference type="GO" id="GO:0070530">
    <property type="term" value="F:K63-linked polyubiquitin modification-dependent protein binding"/>
    <property type="evidence" value="ECO:0007669"/>
    <property type="project" value="TreeGrafter"/>
</dbReference>
<keyword evidence="14" id="KW-1185">Reference proteome</keyword>
<keyword evidence="6" id="KW-0833">Ubl conjugation pathway</keyword>
<dbReference type="GeneTree" id="ENSGT00530000064112"/>
<dbReference type="InterPro" id="IPR044066">
    <property type="entry name" value="TRIAD_supradom"/>
</dbReference>
<dbReference type="InterPro" id="IPR015940">
    <property type="entry name" value="UBA"/>
</dbReference>
<reference evidence="13 14" key="1">
    <citation type="submission" date="2019-04" db="EMBL/GenBank/DDBJ databases">
        <authorList>
            <consortium name="Wellcome Sanger Institute Data Sharing"/>
        </authorList>
    </citation>
    <scope>NUCLEOTIDE SEQUENCE [LARGE SCALE GENOMIC DNA]</scope>
</reference>